<evidence type="ECO:0000256" key="5">
    <source>
        <dbReference type="ARBA" id="ARBA00038359"/>
    </source>
</evidence>
<reference evidence="9" key="1">
    <citation type="submission" date="2021-02" db="EMBL/GenBank/DDBJ databases">
        <title>Psilocybe cubensis genome.</title>
        <authorList>
            <person name="Mckernan K.J."/>
            <person name="Crawford S."/>
            <person name="Trippe A."/>
            <person name="Kane L.T."/>
            <person name="Mclaughlin S."/>
        </authorList>
    </citation>
    <scope>NUCLEOTIDE SEQUENCE [LARGE SCALE GENOMIC DNA]</scope>
    <source>
        <strain evidence="9">MGC-MH-2018</strain>
    </source>
</reference>
<name>A0A8H8CE80_PSICU</name>
<feature type="compositionally biased region" description="Basic and acidic residues" evidence="6">
    <location>
        <begin position="278"/>
        <end position="289"/>
    </location>
</feature>
<evidence type="ECO:0000256" key="6">
    <source>
        <dbReference type="SAM" id="MobiDB-lite"/>
    </source>
</evidence>
<feature type="transmembrane region" description="Helical" evidence="7">
    <location>
        <begin position="18"/>
        <end position="39"/>
    </location>
</feature>
<feature type="compositionally biased region" description="Polar residues" evidence="6">
    <location>
        <begin position="264"/>
        <end position="277"/>
    </location>
</feature>
<dbReference type="InterPro" id="IPR052337">
    <property type="entry name" value="SAT4-like"/>
</dbReference>
<dbReference type="PANTHER" id="PTHR33048">
    <property type="entry name" value="PTH11-LIKE INTEGRAL MEMBRANE PROTEIN (AFU_ORTHOLOGUE AFUA_5G11245)"/>
    <property type="match status" value="1"/>
</dbReference>
<feature type="region of interest" description="Disordered" evidence="6">
    <location>
        <begin position="234"/>
        <end position="299"/>
    </location>
</feature>
<accession>A0A8H8CE80</accession>
<feature type="domain" description="Rhodopsin" evidence="8">
    <location>
        <begin position="1"/>
        <end position="121"/>
    </location>
</feature>
<evidence type="ECO:0000256" key="7">
    <source>
        <dbReference type="SAM" id="Phobius"/>
    </source>
</evidence>
<evidence type="ECO:0000256" key="4">
    <source>
        <dbReference type="ARBA" id="ARBA00023136"/>
    </source>
</evidence>
<keyword evidence="2 7" id="KW-0812">Transmembrane</keyword>
<organism evidence="9">
    <name type="scientific">Psilocybe cubensis</name>
    <name type="common">Psychedelic mushroom</name>
    <name type="synonym">Stropharia cubensis</name>
    <dbReference type="NCBI Taxonomy" id="181762"/>
    <lineage>
        <taxon>Eukaryota</taxon>
        <taxon>Fungi</taxon>
        <taxon>Dikarya</taxon>
        <taxon>Basidiomycota</taxon>
        <taxon>Agaricomycotina</taxon>
        <taxon>Agaricomycetes</taxon>
        <taxon>Agaricomycetidae</taxon>
        <taxon>Agaricales</taxon>
        <taxon>Agaricineae</taxon>
        <taxon>Strophariaceae</taxon>
        <taxon>Psilocybe</taxon>
    </lineage>
</organism>
<dbReference type="Pfam" id="PF20684">
    <property type="entry name" value="Fung_rhodopsin"/>
    <property type="match status" value="1"/>
</dbReference>
<dbReference type="GO" id="GO:0016020">
    <property type="term" value="C:membrane"/>
    <property type="evidence" value="ECO:0007669"/>
    <property type="project" value="UniProtKB-SubCell"/>
</dbReference>
<dbReference type="PANTHER" id="PTHR33048:SF47">
    <property type="entry name" value="INTEGRAL MEMBRANE PROTEIN-RELATED"/>
    <property type="match status" value="1"/>
</dbReference>
<dbReference type="InterPro" id="IPR049326">
    <property type="entry name" value="Rhodopsin_dom_fungi"/>
</dbReference>
<evidence type="ECO:0000256" key="1">
    <source>
        <dbReference type="ARBA" id="ARBA00004141"/>
    </source>
</evidence>
<feature type="transmembrane region" description="Helical" evidence="7">
    <location>
        <begin position="63"/>
        <end position="86"/>
    </location>
</feature>
<dbReference type="EMBL" id="JAFIQS010000019">
    <property type="protein sequence ID" value="KAG5162348.1"/>
    <property type="molecule type" value="Genomic_DNA"/>
</dbReference>
<evidence type="ECO:0000256" key="2">
    <source>
        <dbReference type="ARBA" id="ARBA00022692"/>
    </source>
</evidence>
<gene>
    <name evidence="9" type="ORF">JR316_012671</name>
</gene>
<keyword evidence="3 7" id="KW-1133">Transmembrane helix</keyword>
<comment type="caution">
    <text evidence="9">The sequence shown here is derived from an EMBL/GenBank/DDBJ whole genome shotgun (WGS) entry which is preliminary data.</text>
</comment>
<sequence length="299" mass="32640">MSILLTIIRVSLGRLRTVLVWTGVLFGVTWAILFAQIWWVCEANPNQWKSQIHPQCPLGTQVAVAQVITDVLSDAILILAPIQLVWRINLDYQQKIRVVAIFSTTLATTAISLNHAYFVLKWGGLPELLAAVLQISVSLIVANLSVVIAFLFRITTEDSSSTTCSCSSSSQNRRHARRMGPVTRSLIFWQNWVPLPITSTFRTVGGVVRDREYVEEKRRRRAEAAAAAAAAAAEAEAEAGPSGQGAGAGDVRKVEDPRAPTPPSASQITQSEPTNSVCHDHDHDHDHGKSAGKAAYETR</sequence>
<comment type="similarity">
    <text evidence="5">Belongs to the SAT4 family.</text>
</comment>
<evidence type="ECO:0000313" key="9">
    <source>
        <dbReference type="EMBL" id="KAG5162348.1"/>
    </source>
</evidence>
<evidence type="ECO:0000259" key="8">
    <source>
        <dbReference type="Pfam" id="PF20684"/>
    </source>
</evidence>
<feature type="transmembrane region" description="Helical" evidence="7">
    <location>
        <begin position="132"/>
        <end position="152"/>
    </location>
</feature>
<dbReference type="AlphaFoldDB" id="A0A8H8CE80"/>
<keyword evidence="4 7" id="KW-0472">Membrane</keyword>
<proteinExistence type="inferred from homology"/>
<evidence type="ECO:0000256" key="3">
    <source>
        <dbReference type="ARBA" id="ARBA00022989"/>
    </source>
</evidence>
<comment type="subcellular location">
    <subcellularLocation>
        <location evidence="1">Membrane</location>
        <topology evidence="1">Multi-pass membrane protein</topology>
    </subcellularLocation>
</comment>
<feature type="transmembrane region" description="Helical" evidence="7">
    <location>
        <begin position="98"/>
        <end position="120"/>
    </location>
</feature>
<protein>
    <recommendedName>
        <fullName evidence="8">Rhodopsin domain-containing protein</fullName>
    </recommendedName>
</protein>